<dbReference type="NCBIfam" id="TIGR01853">
    <property type="entry name" value="lipid_A_lpxD"/>
    <property type="match status" value="1"/>
</dbReference>
<feature type="domain" description="UDP-3-O-[3-hydroxymyristoyl] glucosamine N-acyltransferase non-repeat region" evidence="8">
    <location>
        <begin position="20"/>
        <end position="87"/>
    </location>
</feature>
<dbReference type="InterPro" id="IPR011004">
    <property type="entry name" value="Trimer_LpxA-like_sf"/>
</dbReference>
<evidence type="ECO:0000313" key="9">
    <source>
        <dbReference type="EMBL" id="MEK8088184.1"/>
    </source>
</evidence>
<dbReference type="EMBL" id="JBBPCO010000001">
    <property type="protein sequence ID" value="MEK8088184.1"/>
    <property type="molecule type" value="Genomic_DNA"/>
</dbReference>
<dbReference type="Pfam" id="PF00132">
    <property type="entry name" value="Hexapep"/>
    <property type="match status" value="2"/>
</dbReference>
<evidence type="ECO:0000256" key="6">
    <source>
        <dbReference type="ARBA" id="ARBA00023315"/>
    </source>
</evidence>
<dbReference type="Pfam" id="PF14602">
    <property type="entry name" value="Hexapep_2"/>
    <property type="match status" value="1"/>
</dbReference>
<sequence>MKLETLANAIGAELQGDGQHAVSGVAPLERAGPRELAFLSNRKYLSLLAESQAGAVILSREDLPEDFRGNALLTRNPYAAYARAAQLLYPQHAPAPGIHHTVILDRDLQIPVSVRVDAHAVIGRDVILGERVWIGSGVSIGEGCRIGEDTRIHPNVVLYPGTRVGARCIIHAGAVLGADGFGFAPDAGRYLKIPQLGKLVLGDDVEVGANTTIDRGALDDTVIGDGVKIDNLVQIGHNVRIGAHTVIAGQTGIAGSTRIGQHCVLGGQVGVAGHIEITDGVIISGKSQVTRGIRQSGIYSSGDAARPNAEWRRQVARLHRLDDLFRRLEALEAGLGPKTADEADKLENKGTEN</sequence>
<reference evidence="9 10" key="1">
    <citation type="submission" date="2024-04" db="EMBL/GenBank/DDBJ databases">
        <authorList>
            <person name="Abashina T."/>
            <person name="Shaikin A."/>
        </authorList>
    </citation>
    <scope>NUCLEOTIDE SEQUENCE [LARGE SCALE GENOMIC DNA]</scope>
    <source>
        <strain evidence="9 10">AAFK</strain>
    </source>
</reference>
<comment type="catalytic activity">
    <reaction evidence="7">
        <text>a UDP-3-O-[(3R)-3-hydroxyacyl]-alpha-D-glucosamine + a (3R)-hydroxyacyl-[ACP] = a UDP-2-N,3-O-bis[(3R)-3-hydroxyacyl]-alpha-D-glucosamine + holo-[ACP] + H(+)</text>
        <dbReference type="Rhea" id="RHEA:53836"/>
        <dbReference type="Rhea" id="RHEA-COMP:9685"/>
        <dbReference type="Rhea" id="RHEA-COMP:9945"/>
        <dbReference type="ChEBI" id="CHEBI:15378"/>
        <dbReference type="ChEBI" id="CHEBI:64479"/>
        <dbReference type="ChEBI" id="CHEBI:78827"/>
        <dbReference type="ChEBI" id="CHEBI:137740"/>
        <dbReference type="ChEBI" id="CHEBI:137748"/>
        <dbReference type="EC" id="2.3.1.191"/>
    </reaction>
</comment>
<dbReference type="Gene3D" id="2.160.10.10">
    <property type="entry name" value="Hexapeptide repeat proteins"/>
    <property type="match status" value="1"/>
</dbReference>
<dbReference type="Gene3D" id="3.40.1390.10">
    <property type="entry name" value="MurE/MurF, N-terminal domain"/>
    <property type="match status" value="1"/>
</dbReference>
<dbReference type="CDD" id="cd03352">
    <property type="entry name" value="LbH_LpxD"/>
    <property type="match status" value="1"/>
</dbReference>
<dbReference type="GO" id="GO:0103118">
    <property type="term" value="F:UDP-3-O-[(3R)-3-hydroxyacyl]-glucosamine N-acyltransferase activity"/>
    <property type="evidence" value="ECO:0007669"/>
    <property type="project" value="UniProtKB-EC"/>
</dbReference>
<dbReference type="RefSeq" id="WP_341369251.1">
    <property type="nucleotide sequence ID" value="NZ_JBBPCO010000001.1"/>
</dbReference>
<accession>A0ABU9D446</accession>
<comment type="caution">
    <text evidence="9">The sequence shown here is derived from an EMBL/GenBank/DDBJ whole genome shotgun (WGS) entry which is preliminary data.</text>
</comment>
<keyword evidence="2 7" id="KW-0441">Lipid A biosynthesis</keyword>
<proteinExistence type="inferred from homology"/>
<comment type="similarity">
    <text evidence="7">Belongs to the transferase hexapeptide repeat family. LpxD subfamily.</text>
</comment>
<evidence type="ECO:0000256" key="2">
    <source>
        <dbReference type="ARBA" id="ARBA00022556"/>
    </source>
</evidence>
<comment type="subunit">
    <text evidence="7">Homotrimer.</text>
</comment>
<evidence type="ECO:0000256" key="5">
    <source>
        <dbReference type="ARBA" id="ARBA00023098"/>
    </source>
</evidence>
<feature type="active site" description="Proton acceptor" evidence="7">
    <location>
        <position position="237"/>
    </location>
</feature>
<dbReference type="SUPFAM" id="SSF51161">
    <property type="entry name" value="Trimeric LpxA-like enzymes"/>
    <property type="match status" value="1"/>
</dbReference>
<keyword evidence="10" id="KW-1185">Reference proteome</keyword>
<evidence type="ECO:0000256" key="7">
    <source>
        <dbReference type="HAMAP-Rule" id="MF_00523"/>
    </source>
</evidence>
<gene>
    <name evidence="7 9" type="primary">lpxD</name>
    <name evidence="9" type="ORF">WOB96_00245</name>
</gene>
<dbReference type="PANTHER" id="PTHR43378">
    <property type="entry name" value="UDP-3-O-ACYLGLUCOSAMINE N-ACYLTRANSFERASE"/>
    <property type="match status" value="1"/>
</dbReference>
<name>A0ABU9D446_9PROT</name>
<keyword evidence="6 7" id="KW-0012">Acyltransferase</keyword>
<organism evidence="9 10">
    <name type="scientific">Thermithiobacillus plumbiphilus</name>
    <dbReference type="NCBI Taxonomy" id="1729899"/>
    <lineage>
        <taxon>Bacteria</taxon>
        <taxon>Pseudomonadati</taxon>
        <taxon>Pseudomonadota</taxon>
        <taxon>Acidithiobacillia</taxon>
        <taxon>Acidithiobacillales</taxon>
        <taxon>Thermithiobacillaceae</taxon>
        <taxon>Thermithiobacillus</taxon>
    </lineage>
</organism>
<comment type="function">
    <text evidence="7">Catalyzes the N-acylation of UDP-3-O-acylglucosamine using 3-hydroxyacyl-ACP as the acyl donor. Is involved in the biosynthesis of lipid A, a phosphorylated glycolipid that anchors the lipopolysaccharide to the outer membrane of the cell.</text>
</comment>
<dbReference type="PANTHER" id="PTHR43378:SF2">
    <property type="entry name" value="UDP-3-O-ACYLGLUCOSAMINE N-ACYLTRANSFERASE 1, MITOCHONDRIAL-RELATED"/>
    <property type="match status" value="1"/>
</dbReference>
<dbReference type="EC" id="2.3.1.191" evidence="7"/>
<evidence type="ECO:0000256" key="1">
    <source>
        <dbReference type="ARBA" id="ARBA00022516"/>
    </source>
</evidence>
<keyword evidence="5 7" id="KW-0443">Lipid metabolism</keyword>
<evidence type="ECO:0000313" key="10">
    <source>
        <dbReference type="Proteomes" id="UP001446205"/>
    </source>
</evidence>
<evidence type="ECO:0000259" key="8">
    <source>
        <dbReference type="Pfam" id="PF04613"/>
    </source>
</evidence>
<dbReference type="InterPro" id="IPR020573">
    <property type="entry name" value="UDP_GlcNAc_AcTrfase_non-rep"/>
</dbReference>
<dbReference type="Pfam" id="PF04613">
    <property type="entry name" value="LpxD"/>
    <property type="match status" value="1"/>
</dbReference>
<keyword evidence="3 7" id="KW-0808">Transferase</keyword>
<dbReference type="HAMAP" id="MF_00523">
    <property type="entry name" value="LpxD"/>
    <property type="match status" value="1"/>
</dbReference>
<comment type="pathway">
    <text evidence="7">Bacterial outer membrane biogenesis; LPS lipid A biosynthesis.</text>
</comment>
<dbReference type="Gene3D" id="1.20.5.170">
    <property type="match status" value="1"/>
</dbReference>
<evidence type="ECO:0000256" key="3">
    <source>
        <dbReference type="ARBA" id="ARBA00022679"/>
    </source>
</evidence>
<protein>
    <recommendedName>
        <fullName evidence="7">UDP-3-O-acylglucosamine N-acyltransferase</fullName>
        <ecNumber evidence="7">2.3.1.191</ecNumber>
    </recommendedName>
</protein>
<dbReference type="NCBIfam" id="NF002060">
    <property type="entry name" value="PRK00892.1"/>
    <property type="match status" value="1"/>
</dbReference>
<keyword evidence="4 7" id="KW-0677">Repeat</keyword>
<dbReference type="Proteomes" id="UP001446205">
    <property type="component" value="Unassembled WGS sequence"/>
</dbReference>
<dbReference type="InterPro" id="IPR007691">
    <property type="entry name" value="LpxD"/>
</dbReference>
<dbReference type="InterPro" id="IPR001451">
    <property type="entry name" value="Hexapep"/>
</dbReference>
<evidence type="ECO:0000256" key="4">
    <source>
        <dbReference type="ARBA" id="ARBA00022737"/>
    </source>
</evidence>
<keyword evidence="1 7" id="KW-0444">Lipid biosynthesis</keyword>